<dbReference type="Pfam" id="PF00481">
    <property type="entry name" value="PP2C"/>
    <property type="match status" value="1"/>
</dbReference>
<dbReference type="Proteomes" id="UP000250043">
    <property type="component" value="Unassembled WGS sequence"/>
</dbReference>
<organism evidence="2 3">
    <name type="scientific">Obba rivulosa</name>
    <dbReference type="NCBI Taxonomy" id="1052685"/>
    <lineage>
        <taxon>Eukaryota</taxon>
        <taxon>Fungi</taxon>
        <taxon>Dikarya</taxon>
        <taxon>Basidiomycota</taxon>
        <taxon>Agaricomycotina</taxon>
        <taxon>Agaricomycetes</taxon>
        <taxon>Polyporales</taxon>
        <taxon>Gelatoporiaceae</taxon>
        <taxon>Obba</taxon>
    </lineage>
</organism>
<dbReference type="PANTHER" id="PTHR13832:SF792">
    <property type="entry name" value="GM14286P"/>
    <property type="match status" value="1"/>
</dbReference>
<dbReference type="InterPro" id="IPR001932">
    <property type="entry name" value="PPM-type_phosphatase-like_dom"/>
</dbReference>
<protein>
    <submittedName>
        <fullName evidence="2">Protein serine/threonine phosphatase 2C</fullName>
    </submittedName>
</protein>
<dbReference type="Gene3D" id="3.60.40.10">
    <property type="entry name" value="PPM-type phosphatase domain"/>
    <property type="match status" value="1"/>
</dbReference>
<dbReference type="OrthoDB" id="420076at2759"/>
<dbReference type="CDD" id="cd00143">
    <property type="entry name" value="PP2Cc"/>
    <property type="match status" value="1"/>
</dbReference>
<dbReference type="EMBL" id="KV722359">
    <property type="protein sequence ID" value="OCH93119.1"/>
    <property type="molecule type" value="Genomic_DNA"/>
</dbReference>
<dbReference type="SUPFAM" id="SSF81606">
    <property type="entry name" value="PP2C-like"/>
    <property type="match status" value="1"/>
</dbReference>
<evidence type="ECO:0000313" key="2">
    <source>
        <dbReference type="EMBL" id="OCH93119.1"/>
    </source>
</evidence>
<gene>
    <name evidence="2" type="ORF">OBBRIDRAFT_725498</name>
</gene>
<feature type="domain" description="PPM-type phosphatase" evidence="1">
    <location>
        <begin position="77"/>
        <end position="439"/>
    </location>
</feature>
<accession>A0A8E2B303</accession>
<evidence type="ECO:0000313" key="3">
    <source>
        <dbReference type="Proteomes" id="UP000250043"/>
    </source>
</evidence>
<sequence>MTIQVVSLSPASHDDNRNALEEVRDFATTDMDRGGPERWTYRVLNEPTLTQELSRLSCPKSWRTGVDAVTFQPCQSYHSRSQDRYAVEEWPMPGGTWVFTGVFDGHMNGDTSELAARKFPSHLRQALEPRIRTAGPRPPNPESISEIIAQAIIQFDDLIISRFLNVLPESYRANLHNVNPSHIRQLINDKARGGQCYMRTAQAMGGTTALITLTDPRRENLWVANLGDCQAVLGSRDSSGRWSASLINSLHNGSNPQEVRRIRSEHPGEPDCVRCERVAGFLAPTRALGDAWLKLPATYTYQVFHNIEADWIARHDIRACVPRLLTPPYVSNQPDIFHRRLRPPSGHGGAVDGFLILCSDGLQDMYDGLSEQRMADEWVGVIGREIDANPRGSRGRVNLAMSLLRDALGGNDTRLVSRNLTVEMEERWVDDTTIVVQRLL</sequence>
<proteinExistence type="predicted"/>
<dbReference type="GO" id="GO:0004722">
    <property type="term" value="F:protein serine/threonine phosphatase activity"/>
    <property type="evidence" value="ECO:0007669"/>
    <property type="project" value="InterPro"/>
</dbReference>
<evidence type="ECO:0000259" key="1">
    <source>
        <dbReference type="PROSITE" id="PS51746"/>
    </source>
</evidence>
<keyword evidence="3" id="KW-1185">Reference proteome</keyword>
<dbReference type="PANTHER" id="PTHR13832">
    <property type="entry name" value="PROTEIN PHOSPHATASE 2C"/>
    <property type="match status" value="1"/>
</dbReference>
<dbReference type="InterPro" id="IPR036457">
    <property type="entry name" value="PPM-type-like_dom_sf"/>
</dbReference>
<dbReference type="PROSITE" id="PS51746">
    <property type="entry name" value="PPM_2"/>
    <property type="match status" value="1"/>
</dbReference>
<dbReference type="SMART" id="SM00332">
    <property type="entry name" value="PP2Cc"/>
    <property type="match status" value="1"/>
</dbReference>
<dbReference type="AlphaFoldDB" id="A0A8E2B303"/>
<reference evidence="2 3" key="1">
    <citation type="submission" date="2016-07" db="EMBL/GenBank/DDBJ databases">
        <title>Draft genome of the white-rot fungus Obba rivulosa 3A-2.</title>
        <authorList>
            <consortium name="DOE Joint Genome Institute"/>
            <person name="Miettinen O."/>
            <person name="Riley R."/>
            <person name="Acob R."/>
            <person name="Barry K."/>
            <person name="Cullen D."/>
            <person name="De Vries R."/>
            <person name="Hainaut M."/>
            <person name="Hatakka A."/>
            <person name="Henrissat B."/>
            <person name="Hilden K."/>
            <person name="Kuo R."/>
            <person name="Labutti K."/>
            <person name="Lipzen A."/>
            <person name="Makela M.R."/>
            <person name="Sandor L."/>
            <person name="Spatafora J.W."/>
            <person name="Grigoriev I.V."/>
            <person name="Hibbett D.S."/>
        </authorList>
    </citation>
    <scope>NUCLEOTIDE SEQUENCE [LARGE SCALE GENOMIC DNA]</scope>
    <source>
        <strain evidence="2 3">3A-2</strain>
    </source>
</reference>
<name>A0A8E2B303_9APHY</name>
<dbReference type="InterPro" id="IPR015655">
    <property type="entry name" value="PP2C"/>
</dbReference>